<dbReference type="GO" id="GO:0005524">
    <property type="term" value="F:ATP binding"/>
    <property type="evidence" value="ECO:0007669"/>
    <property type="project" value="UniProtKB-KW"/>
</dbReference>
<dbReference type="InterPro" id="IPR027417">
    <property type="entry name" value="P-loop_NTPase"/>
</dbReference>
<proteinExistence type="predicted"/>
<dbReference type="Proteomes" id="UP000198555">
    <property type="component" value="Unassembled WGS sequence"/>
</dbReference>
<dbReference type="Pfam" id="PF06414">
    <property type="entry name" value="Zeta_toxin"/>
    <property type="match status" value="1"/>
</dbReference>
<dbReference type="EMBL" id="FNWX01000010">
    <property type="protein sequence ID" value="SEH53747.1"/>
    <property type="molecule type" value="Genomic_DNA"/>
</dbReference>
<keyword evidence="5" id="KW-1185">Reference proteome</keyword>
<dbReference type="RefSeq" id="WP_089769127.1">
    <property type="nucleotide sequence ID" value="NZ_DAMBVG010000001.1"/>
</dbReference>
<dbReference type="InterPro" id="IPR010488">
    <property type="entry name" value="Zeta_toxin_domain"/>
</dbReference>
<protein>
    <submittedName>
        <fullName evidence="4">Predicted ABC-type ATPase</fullName>
    </submittedName>
</protein>
<dbReference type="PANTHER" id="PTHR39206">
    <property type="entry name" value="SLL8004 PROTEIN"/>
    <property type="match status" value="1"/>
</dbReference>
<evidence type="ECO:0000256" key="2">
    <source>
        <dbReference type="ARBA" id="ARBA00022840"/>
    </source>
</evidence>
<evidence type="ECO:0000256" key="1">
    <source>
        <dbReference type="ARBA" id="ARBA00022741"/>
    </source>
</evidence>
<reference evidence="5" key="1">
    <citation type="submission" date="2016-10" db="EMBL/GenBank/DDBJ databases">
        <authorList>
            <person name="Varghese N."/>
            <person name="Submissions S."/>
        </authorList>
    </citation>
    <scope>NUCLEOTIDE SEQUENCE [LARGE SCALE GENOMIC DNA]</scope>
    <source>
        <strain evidence="5">DSM 19326</strain>
    </source>
</reference>
<dbReference type="GO" id="GO:0016301">
    <property type="term" value="F:kinase activity"/>
    <property type="evidence" value="ECO:0007669"/>
    <property type="project" value="InterPro"/>
</dbReference>
<dbReference type="PANTHER" id="PTHR39206:SF1">
    <property type="entry name" value="SLL8004 PROTEIN"/>
    <property type="match status" value="1"/>
</dbReference>
<name>A0A1H6IZN4_9FLAO</name>
<feature type="domain" description="Zeta toxin" evidence="3">
    <location>
        <begin position="5"/>
        <end position="146"/>
    </location>
</feature>
<dbReference type="Gene3D" id="3.40.50.300">
    <property type="entry name" value="P-loop containing nucleotide triphosphate hydrolases"/>
    <property type="match status" value="1"/>
</dbReference>
<dbReference type="AlphaFoldDB" id="A0A1H6IZN4"/>
<organism evidence="4 5">
    <name type="scientific">Epilithonimonas hominis</name>
    <dbReference type="NCBI Taxonomy" id="420404"/>
    <lineage>
        <taxon>Bacteria</taxon>
        <taxon>Pseudomonadati</taxon>
        <taxon>Bacteroidota</taxon>
        <taxon>Flavobacteriia</taxon>
        <taxon>Flavobacteriales</taxon>
        <taxon>Weeksellaceae</taxon>
        <taxon>Chryseobacterium group</taxon>
        <taxon>Epilithonimonas</taxon>
    </lineage>
</organism>
<evidence type="ECO:0000259" key="3">
    <source>
        <dbReference type="Pfam" id="PF06414"/>
    </source>
</evidence>
<evidence type="ECO:0000313" key="4">
    <source>
        <dbReference type="EMBL" id="SEH53747.1"/>
    </source>
</evidence>
<accession>A0A1H6IZN4</accession>
<sequence>MKEQNLYIIAGCNGAGKTTASFTILPEILDCKEFVNADEIAKGLSPFQPEKVAFESGRIMLNRIDELFSQNENFAFETTLATKTYKQKILKAKEQGYNTTLLFFWLKNPELAIERVKIRVKEGGHHIPEDVIRRRYYNGILNLFNIYLPIVNQTLIFDNSEGKHILIAEKNSETEINIYNQEKFNELKNYYDNRK</sequence>
<dbReference type="SUPFAM" id="SSF52540">
    <property type="entry name" value="P-loop containing nucleoside triphosphate hydrolases"/>
    <property type="match status" value="1"/>
</dbReference>
<dbReference type="STRING" id="420404.SAMN05421793_11045"/>
<gene>
    <name evidence="4" type="ORF">SAMN05421793_11045</name>
</gene>
<evidence type="ECO:0000313" key="5">
    <source>
        <dbReference type="Proteomes" id="UP000198555"/>
    </source>
</evidence>
<keyword evidence="1" id="KW-0547">Nucleotide-binding</keyword>
<keyword evidence="2" id="KW-0067">ATP-binding</keyword>